<dbReference type="EMBL" id="MN739901">
    <property type="protein sequence ID" value="QHT76779.1"/>
    <property type="molecule type" value="Genomic_DNA"/>
</dbReference>
<accession>A0A6C0H8F8</accession>
<proteinExistence type="predicted"/>
<organism evidence="2">
    <name type="scientific">viral metagenome</name>
    <dbReference type="NCBI Taxonomy" id="1070528"/>
    <lineage>
        <taxon>unclassified sequences</taxon>
        <taxon>metagenomes</taxon>
        <taxon>organismal metagenomes</taxon>
    </lineage>
</organism>
<reference evidence="2" key="1">
    <citation type="journal article" date="2020" name="Nature">
        <title>Giant virus diversity and host interactions through global metagenomics.</title>
        <authorList>
            <person name="Schulz F."/>
            <person name="Roux S."/>
            <person name="Paez-Espino D."/>
            <person name="Jungbluth S."/>
            <person name="Walsh D.A."/>
            <person name="Denef V.J."/>
            <person name="McMahon K.D."/>
            <person name="Konstantinidis K.T."/>
            <person name="Eloe-Fadrosh E.A."/>
            <person name="Kyrpides N.C."/>
            <person name="Woyke T."/>
        </authorList>
    </citation>
    <scope>NUCLEOTIDE SEQUENCE</scope>
    <source>
        <strain evidence="2">GVMAG-M-3300023179-82</strain>
    </source>
</reference>
<dbReference type="InterPro" id="IPR013083">
    <property type="entry name" value="Znf_RING/FYVE/PHD"/>
</dbReference>
<dbReference type="InterPro" id="IPR001841">
    <property type="entry name" value="Znf_RING"/>
</dbReference>
<feature type="domain" description="RING-type" evidence="1">
    <location>
        <begin position="212"/>
        <end position="252"/>
    </location>
</feature>
<dbReference type="Gene3D" id="3.30.40.10">
    <property type="entry name" value="Zinc/RING finger domain, C3HC4 (zinc finger)"/>
    <property type="match status" value="1"/>
</dbReference>
<evidence type="ECO:0000313" key="2">
    <source>
        <dbReference type="EMBL" id="QHT76779.1"/>
    </source>
</evidence>
<dbReference type="AlphaFoldDB" id="A0A6C0H8F8"/>
<sequence>MNIQIYNNNMWQEANIHQKEAFIHLTNQHYNTNLTYEYYDDILNKNCIISRENCNTGTYIDNIYLIGDFNNVKVFLVIDSNMNWYNARDYQIWSYFTYLQKQQNELSFHSKYSRSPMQHSIELPFDNLPSDICYIIKRNPNNTIIYEKDNIERTTVRISDHEGYRNNYLGYCIRISGPIEFISLSSSSSSELIFPTDIINIEIDETNTDLQCIICYNIQWNIKYSCGHDKVCLICSKQIYNYQKQLKCPICKEIITKIDKL</sequence>
<name>A0A6C0H8F8_9ZZZZ</name>
<dbReference type="SUPFAM" id="SSF57850">
    <property type="entry name" value="RING/U-box"/>
    <property type="match status" value="1"/>
</dbReference>
<protein>
    <recommendedName>
        <fullName evidence="1">RING-type domain-containing protein</fullName>
    </recommendedName>
</protein>
<evidence type="ECO:0000259" key="1">
    <source>
        <dbReference type="PROSITE" id="PS50089"/>
    </source>
</evidence>
<dbReference type="PROSITE" id="PS50089">
    <property type="entry name" value="ZF_RING_2"/>
    <property type="match status" value="1"/>
</dbReference>